<accession>A0A410P3K1</accession>
<keyword evidence="1" id="KW-0645">Protease</keyword>
<dbReference type="Proteomes" id="UP000287243">
    <property type="component" value="Chromosome"/>
</dbReference>
<evidence type="ECO:0000313" key="7">
    <source>
        <dbReference type="EMBL" id="QAT16713.1"/>
    </source>
</evidence>
<keyword evidence="5" id="KW-0482">Metalloprotease</keyword>
<feature type="domain" description="JAB" evidence="6">
    <location>
        <begin position="69"/>
        <end position="125"/>
    </location>
</feature>
<dbReference type="InterPro" id="IPR028090">
    <property type="entry name" value="JAB_dom_prok"/>
</dbReference>
<keyword evidence="2" id="KW-0479">Metal-binding</keyword>
<proteinExistence type="predicted"/>
<dbReference type="GO" id="GO:0008237">
    <property type="term" value="F:metallopeptidase activity"/>
    <property type="evidence" value="ECO:0007669"/>
    <property type="project" value="UniProtKB-KW"/>
</dbReference>
<sequence>MNNIQNNVSNILNVSIKNYTDCGWCLDKANEEILNIPWSIWSQWLFMSQRMGKKEWGAIFWVKDNTVTGFKIPKQEVNAVECAFKEELGGDGIIHSHHDMGAFHSSQDDAHARNLYRYSIVLSNSDGSICTKKLKLPCGSFGYVQVRLGIIDLPKIDLAKIGEKKRELISEQPEEELFRQARYDELQMQCEECVRSDCHGCEIFLAMQEIEAGMFGTGFDGFQRQTREEPKCGR</sequence>
<keyword evidence="4" id="KW-0862">Zinc</keyword>
<evidence type="ECO:0000256" key="1">
    <source>
        <dbReference type="ARBA" id="ARBA00022670"/>
    </source>
</evidence>
<dbReference type="EMBL" id="CP019384">
    <property type="protein sequence ID" value="QAT16713.1"/>
    <property type="molecule type" value="Genomic_DNA"/>
</dbReference>
<dbReference type="RefSeq" id="WP_128699351.1">
    <property type="nucleotide sequence ID" value="NZ_CP019384.1"/>
</dbReference>
<dbReference type="AlphaFoldDB" id="A0A410P3K1"/>
<gene>
    <name evidence="7" type="ORF">BU251_02680</name>
</gene>
<organism evidence="7 8">
    <name type="scientific">Velamenicoccus archaeovorus</name>
    <dbReference type="NCBI Taxonomy" id="1930593"/>
    <lineage>
        <taxon>Bacteria</taxon>
        <taxon>Pseudomonadati</taxon>
        <taxon>Candidatus Omnitrophota</taxon>
        <taxon>Candidatus Velamenicoccus</taxon>
    </lineage>
</organism>
<protein>
    <recommendedName>
        <fullName evidence="6">JAB domain-containing protein</fullName>
    </recommendedName>
</protein>
<dbReference type="Pfam" id="PF14464">
    <property type="entry name" value="Prok-JAB"/>
    <property type="match status" value="1"/>
</dbReference>
<dbReference type="SUPFAM" id="SSF102712">
    <property type="entry name" value="JAB1/MPN domain"/>
    <property type="match status" value="1"/>
</dbReference>
<evidence type="ECO:0000256" key="5">
    <source>
        <dbReference type="ARBA" id="ARBA00023049"/>
    </source>
</evidence>
<dbReference type="GO" id="GO:0046872">
    <property type="term" value="F:metal ion binding"/>
    <property type="evidence" value="ECO:0007669"/>
    <property type="project" value="UniProtKB-KW"/>
</dbReference>
<dbReference type="KEGG" id="vai:BU251_02680"/>
<reference evidence="7 8" key="1">
    <citation type="submission" date="2017-01" db="EMBL/GenBank/DDBJ databases">
        <title>First insights into the biology of 'candidatus Vampirococcus archaeovorus'.</title>
        <authorList>
            <person name="Kizina J."/>
            <person name="Jordan S."/>
            <person name="Stueber K."/>
            <person name="Reinhardt R."/>
            <person name="Harder J."/>
        </authorList>
    </citation>
    <scope>NUCLEOTIDE SEQUENCE [LARGE SCALE GENOMIC DNA]</scope>
    <source>
        <strain evidence="7 8">LiM</strain>
    </source>
</reference>
<name>A0A410P3K1_VELA1</name>
<evidence type="ECO:0000256" key="4">
    <source>
        <dbReference type="ARBA" id="ARBA00022833"/>
    </source>
</evidence>
<keyword evidence="3" id="KW-0378">Hydrolase</keyword>
<evidence type="ECO:0000256" key="3">
    <source>
        <dbReference type="ARBA" id="ARBA00022801"/>
    </source>
</evidence>
<evidence type="ECO:0000256" key="2">
    <source>
        <dbReference type="ARBA" id="ARBA00022723"/>
    </source>
</evidence>
<dbReference type="GO" id="GO:0006508">
    <property type="term" value="P:proteolysis"/>
    <property type="evidence" value="ECO:0007669"/>
    <property type="project" value="UniProtKB-KW"/>
</dbReference>
<evidence type="ECO:0000313" key="8">
    <source>
        <dbReference type="Proteomes" id="UP000287243"/>
    </source>
</evidence>
<keyword evidence="8" id="KW-1185">Reference proteome</keyword>
<evidence type="ECO:0000259" key="6">
    <source>
        <dbReference type="Pfam" id="PF14464"/>
    </source>
</evidence>